<protein>
    <submittedName>
        <fullName evidence="2">Uncharacterized protein</fullName>
    </submittedName>
</protein>
<proteinExistence type="predicted"/>
<reference evidence="1 3" key="1">
    <citation type="journal article" date="2017" name="Nature">
        <title>The sunflower genome provides insights into oil metabolism, flowering and Asterid evolution.</title>
        <authorList>
            <person name="Badouin H."/>
            <person name="Gouzy J."/>
            <person name="Grassa C.J."/>
            <person name="Murat F."/>
            <person name="Staton S.E."/>
            <person name="Cottret L."/>
            <person name="Lelandais-Briere C."/>
            <person name="Owens G.L."/>
            <person name="Carrere S."/>
            <person name="Mayjonade B."/>
            <person name="Legrand L."/>
            <person name="Gill N."/>
            <person name="Kane N.C."/>
            <person name="Bowers J.E."/>
            <person name="Hubner S."/>
            <person name="Bellec A."/>
            <person name="Berard A."/>
            <person name="Berges H."/>
            <person name="Blanchet N."/>
            <person name="Boniface M.C."/>
            <person name="Brunel D."/>
            <person name="Catrice O."/>
            <person name="Chaidir N."/>
            <person name="Claudel C."/>
            <person name="Donnadieu C."/>
            <person name="Faraut T."/>
            <person name="Fievet G."/>
            <person name="Helmstetter N."/>
            <person name="King M."/>
            <person name="Knapp S.J."/>
            <person name="Lai Z."/>
            <person name="Le Paslier M.C."/>
            <person name="Lippi Y."/>
            <person name="Lorenzon L."/>
            <person name="Mandel J.R."/>
            <person name="Marage G."/>
            <person name="Marchand G."/>
            <person name="Marquand E."/>
            <person name="Bret-Mestries E."/>
            <person name="Morien E."/>
            <person name="Nambeesan S."/>
            <person name="Nguyen T."/>
            <person name="Pegot-Espagnet P."/>
            <person name="Pouilly N."/>
            <person name="Raftis F."/>
            <person name="Sallet E."/>
            <person name="Schiex T."/>
            <person name="Thomas J."/>
            <person name="Vandecasteele C."/>
            <person name="Vares D."/>
            <person name="Vear F."/>
            <person name="Vautrin S."/>
            <person name="Crespi M."/>
            <person name="Mangin B."/>
            <person name="Burke J.M."/>
            <person name="Salse J."/>
            <person name="Munos S."/>
            <person name="Vincourt P."/>
            <person name="Rieseberg L.H."/>
            <person name="Langlade N.B."/>
        </authorList>
    </citation>
    <scope>NUCLEOTIDE SEQUENCE [LARGE SCALE GENOMIC DNA]</scope>
    <source>
        <strain evidence="3">cv. SF193</strain>
        <tissue evidence="1">Leaves</tissue>
    </source>
</reference>
<accession>A0A251SF55</accession>
<dbReference type="InParanoid" id="A0A251SF55"/>
<keyword evidence="3" id="KW-1185">Reference proteome</keyword>
<evidence type="ECO:0000313" key="3">
    <source>
        <dbReference type="Proteomes" id="UP000215914"/>
    </source>
</evidence>
<dbReference type="EMBL" id="MNCJ02000329">
    <property type="protein sequence ID" value="KAF5767624.1"/>
    <property type="molecule type" value="Genomic_DNA"/>
</dbReference>
<gene>
    <name evidence="2" type="ORF">HannXRQ_Chr14g0431551</name>
    <name evidence="1" type="ORF">HanXRQr2_Chr14g0626551</name>
</gene>
<sequence length="54" mass="6290">MMILHLSYIPSSLSCDPLYLLTLPSFSQFHFLTNLKSKPLHLLFPLKAPNDRWC</sequence>
<dbReference type="Gramene" id="mRNA:HanXRQr2_Chr14g0626551">
    <property type="protein sequence ID" value="CDS:HanXRQr2_Chr14g0626551.1"/>
    <property type="gene ID" value="HanXRQr2_Chr14g0626551"/>
</dbReference>
<reference evidence="1" key="3">
    <citation type="submission" date="2020-06" db="EMBL/GenBank/DDBJ databases">
        <title>Helianthus annuus Genome sequencing and assembly Release 2.</title>
        <authorList>
            <person name="Gouzy J."/>
            <person name="Langlade N."/>
            <person name="Munos S."/>
        </authorList>
    </citation>
    <scope>NUCLEOTIDE SEQUENCE</scope>
    <source>
        <tissue evidence="1">Leaves</tissue>
    </source>
</reference>
<name>A0A251SF55_HELAN</name>
<organism evidence="2 3">
    <name type="scientific">Helianthus annuus</name>
    <name type="common">Common sunflower</name>
    <dbReference type="NCBI Taxonomy" id="4232"/>
    <lineage>
        <taxon>Eukaryota</taxon>
        <taxon>Viridiplantae</taxon>
        <taxon>Streptophyta</taxon>
        <taxon>Embryophyta</taxon>
        <taxon>Tracheophyta</taxon>
        <taxon>Spermatophyta</taxon>
        <taxon>Magnoliopsida</taxon>
        <taxon>eudicotyledons</taxon>
        <taxon>Gunneridae</taxon>
        <taxon>Pentapetalae</taxon>
        <taxon>asterids</taxon>
        <taxon>campanulids</taxon>
        <taxon>Asterales</taxon>
        <taxon>Asteraceae</taxon>
        <taxon>Asteroideae</taxon>
        <taxon>Heliantheae alliance</taxon>
        <taxon>Heliantheae</taxon>
        <taxon>Helianthus</taxon>
    </lineage>
</organism>
<reference evidence="2" key="2">
    <citation type="submission" date="2017-02" db="EMBL/GenBank/DDBJ databases">
        <title>Sunflower complete genome.</title>
        <authorList>
            <person name="Langlade N."/>
            <person name="Munos S."/>
        </authorList>
    </citation>
    <scope>NUCLEOTIDE SEQUENCE [LARGE SCALE GENOMIC DNA]</scope>
    <source>
        <tissue evidence="2">Leaves</tissue>
    </source>
</reference>
<dbReference type="Proteomes" id="UP000215914">
    <property type="component" value="Chromosome 14"/>
</dbReference>
<dbReference type="AlphaFoldDB" id="A0A251SF55"/>
<evidence type="ECO:0000313" key="1">
    <source>
        <dbReference type="EMBL" id="KAF5767624.1"/>
    </source>
</evidence>
<dbReference type="EMBL" id="CM007903">
    <property type="protein sequence ID" value="OTF97162.1"/>
    <property type="molecule type" value="Genomic_DNA"/>
</dbReference>
<evidence type="ECO:0000313" key="2">
    <source>
        <dbReference type="EMBL" id="OTF97162.1"/>
    </source>
</evidence>